<dbReference type="KEGG" id="cthr:CTHT_0004090"/>
<feature type="region of interest" description="Disordered" evidence="2">
    <location>
        <begin position="328"/>
        <end position="411"/>
    </location>
</feature>
<dbReference type="InterPro" id="IPR036236">
    <property type="entry name" value="Znf_C2H2_sf"/>
</dbReference>
<dbReference type="RefSeq" id="XP_006690952.1">
    <property type="nucleotide sequence ID" value="XM_006690889.1"/>
</dbReference>
<keyword evidence="5" id="KW-1185">Reference proteome</keyword>
<feature type="region of interest" description="Disordered" evidence="2">
    <location>
        <begin position="117"/>
        <end position="146"/>
    </location>
</feature>
<dbReference type="AlphaFoldDB" id="G0RZT2"/>
<feature type="compositionally biased region" description="Pro residues" evidence="2">
    <location>
        <begin position="123"/>
        <end position="137"/>
    </location>
</feature>
<dbReference type="OMA" id="IRSECRM"/>
<dbReference type="Gene3D" id="3.30.160.60">
    <property type="entry name" value="Classic Zinc Finger"/>
    <property type="match status" value="1"/>
</dbReference>
<keyword evidence="1" id="KW-0862">Zinc</keyword>
<dbReference type="GO" id="GO:0010468">
    <property type="term" value="P:regulation of gene expression"/>
    <property type="evidence" value="ECO:0007669"/>
    <property type="project" value="TreeGrafter"/>
</dbReference>
<proteinExistence type="predicted"/>
<dbReference type="EMBL" id="GL988032">
    <property type="protein sequence ID" value="EGS23710.1"/>
    <property type="molecule type" value="Genomic_DNA"/>
</dbReference>
<dbReference type="InterPro" id="IPR013087">
    <property type="entry name" value="Znf_C2H2_type"/>
</dbReference>
<dbReference type="PROSITE" id="PS50157">
    <property type="entry name" value="ZINC_FINGER_C2H2_2"/>
    <property type="match status" value="1"/>
</dbReference>
<feature type="compositionally biased region" description="Low complexity" evidence="2">
    <location>
        <begin position="73"/>
        <end position="99"/>
    </location>
</feature>
<dbReference type="SUPFAM" id="SSF57667">
    <property type="entry name" value="beta-beta-alpha zinc fingers"/>
    <property type="match status" value="1"/>
</dbReference>
<dbReference type="GO" id="GO:0008270">
    <property type="term" value="F:zinc ion binding"/>
    <property type="evidence" value="ECO:0007669"/>
    <property type="project" value="UniProtKB-KW"/>
</dbReference>
<dbReference type="eggNOG" id="ENOG502SEC6">
    <property type="taxonomic scope" value="Eukaryota"/>
</dbReference>
<feature type="region of interest" description="Disordered" evidence="2">
    <location>
        <begin position="71"/>
        <end position="101"/>
    </location>
</feature>
<evidence type="ECO:0000259" key="3">
    <source>
        <dbReference type="PROSITE" id="PS50157"/>
    </source>
</evidence>
<dbReference type="OrthoDB" id="654211at2759"/>
<dbReference type="SMART" id="SM00355">
    <property type="entry name" value="ZnF_C2H2"/>
    <property type="match status" value="2"/>
</dbReference>
<gene>
    <name evidence="4" type="ORF">CTHT_0004090</name>
</gene>
<evidence type="ECO:0000256" key="2">
    <source>
        <dbReference type="SAM" id="MobiDB-lite"/>
    </source>
</evidence>
<sequence>MHPFRNSQADPLAEKARAKVQELVDDGLSPQLLLTAVLEKCNEFALQQSWQQVQSNLAAAGHIGLSASNDRLSVSTTSSKSSGRSSIMSTATTMSSASSRGGIGEVGGTQEFTVAASAAAAAPAPPPPPVPKPPAPPVKSSNRGASKTPGTYWCTFCNVDFQRKFDWKRHEDEFHERYKRYPCPDCNRVFWGANTFNQHHKNAHGCTTCPHADKVIKYTRRKTAWHYEEGCKKSEWNHSKVIYGLLHNPHVKQAWDELQDEKYGHLPKNQQPRIGWDPKTTGHAQGFLEGESPGNLQDLLEFFVAGRDDPKALAQKADECAIKVWPHQLRKDSSSASSSNATSSSPSRPFSEPAKPKTPVPKTSTKHLSSPDRPLPPDPPVYIDEPLPKKQRNHSPPAKIQTPFGSVEKPPLQPCIFDQAQSPSAVVTPISPFDQTMLDTTMSTPATESTSFFDFSTTQLLSHTQQPTSQPQQQPQQSPHPPQQPFQQPQQGHHQAPQLPQLQHQQQDLLLSPTVFDDWSSTAGTIVDPSIFTSVMALGPGWQTDLHQQHFGSAG</sequence>
<organism evidence="5">
    <name type="scientific">Chaetomium thermophilum (strain DSM 1495 / CBS 144.50 / IMI 039719)</name>
    <name type="common">Thermochaetoides thermophila</name>
    <dbReference type="NCBI Taxonomy" id="759272"/>
    <lineage>
        <taxon>Eukaryota</taxon>
        <taxon>Fungi</taxon>
        <taxon>Dikarya</taxon>
        <taxon>Ascomycota</taxon>
        <taxon>Pezizomycotina</taxon>
        <taxon>Sordariomycetes</taxon>
        <taxon>Sordariomycetidae</taxon>
        <taxon>Sordariales</taxon>
        <taxon>Chaetomiaceae</taxon>
        <taxon>Thermochaetoides</taxon>
    </lineage>
</organism>
<feature type="region of interest" description="Disordered" evidence="2">
    <location>
        <begin position="461"/>
        <end position="499"/>
    </location>
</feature>
<keyword evidence="1" id="KW-0863">Zinc-finger</keyword>
<keyword evidence="1" id="KW-0479">Metal-binding</keyword>
<evidence type="ECO:0000313" key="4">
    <source>
        <dbReference type="EMBL" id="EGS23710.1"/>
    </source>
</evidence>
<dbReference type="PANTHER" id="PTHR14312:SF1">
    <property type="entry name" value="BASIC-LEUCINE ZIPPER TRANSCRIPTION FACTOR A"/>
    <property type="match status" value="1"/>
</dbReference>
<feature type="region of interest" description="Disordered" evidence="2">
    <location>
        <begin position="267"/>
        <end position="291"/>
    </location>
</feature>
<name>G0RZT2_CHATD</name>
<accession>G0RZT2</accession>
<dbReference type="PROSITE" id="PS00028">
    <property type="entry name" value="ZINC_FINGER_C2H2_1"/>
    <property type="match status" value="2"/>
</dbReference>
<feature type="compositionally biased region" description="Low complexity" evidence="2">
    <location>
        <begin position="461"/>
        <end position="477"/>
    </location>
</feature>
<dbReference type="GO" id="GO:0005634">
    <property type="term" value="C:nucleus"/>
    <property type="evidence" value="ECO:0007669"/>
    <property type="project" value="TreeGrafter"/>
</dbReference>
<dbReference type="GO" id="GO:0043565">
    <property type="term" value="F:sequence-specific DNA binding"/>
    <property type="evidence" value="ECO:0007669"/>
    <property type="project" value="TreeGrafter"/>
</dbReference>
<feature type="domain" description="C2H2-type" evidence="3">
    <location>
        <begin position="181"/>
        <end position="204"/>
    </location>
</feature>
<reference evidence="4 5" key="1">
    <citation type="journal article" date="2011" name="Cell">
        <title>Insight into structure and assembly of the nuclear pore complex by utilizing the genome of a eukaryotic thermophile.</title>
        <authorList>
            <person name="Amlacher S."/>
            <person name="Sarges P."/>
            <person name="Flemming D."/>
            <person name="van Noort V."/>
            <person name="Kunze R."/>
            <person name="Devos D.P."/>
            <person name="Arumugam M."/>
            <person name="Bork P."/>
            <person name="Hurt E."/>
        </authorList>
    </citation>
    <scope>NUCLEOTIDE SEQUENCE [LARGE SCALE GENOMIC DNA]</scope>
    <source>
        <strain evidence="5">DSM 1495 / CBS 144.50 / IMI 039719</strain>
    </source>
</reference>
<feature type="compositionally biased region" description="Low complexity" evidence="2">
    <location>
        <begin position="360"/>
        <end position="372"/>
    </location>
</feature>
<dbReference type="PANTHER" id="PTHR14312">
    <property type="entry name" value="CREB/ATF BZIP TRANSCRIPTION FACTOR"/>
    <property type="match status" value="1"/>
</dbReference>
<dbReference type="Proteomes" id="UP000008066">
    <property type="component" value="Unassembled WGS sequence"/>
</dbReference>
<protein>
    <submittedName>
        <fullName evidence="4">Zinc finger domain-containing protein</fullName>
    </submittedName>
</protein>
<dbReference type="HOGENOM" id="CLU_032673_0_0_1"/>
<evidence type="ECO:0000256" key="1">
    <source>
        <dbReference type="PROSITE-ProRule" id="PRU00042"/>
    </source>
</evidence>
<feature type="compositionally biased region" description="Low complexity" evidence="2">
    <location>
        <begin position="485"/>
        <end position="499"/>
    </location>
</feature>
<dbReference type="GeneID" id="18254447"/>
<feature type="compositionally biased region" description="Low complexity" evidence="2">
    <location>
        <begin position="334"/>
        <end position="353"/>
    </location>
</feature>
<evidence type="ECO:0000313" key="5">
    <source>
        <dbReference type="Proteomes" id="UP000008066"/>
    </source>
</evidence>